<dbReference type="InterPro" id="IPR019410">
    <property type="entry name" value="Methyltransf_16"/>
</dbReference>
<sequence length="445" mass="49492">MYWYISFLRPPPVSTSNPDQGITITPQVANDLRTELRYEPTTIYYTWQRVIPSLSSLTAPQGLTTFIPPESTYKPLIVPLPKNVQVGESWRLGLFAQNENSQSSNGQINDLKAKGKLETTGELLDLVNDTPNILGVWSEGIEIARPVSGLNTGAVRGIGGQKEPAVDKGKLKGKSKGKDKGKEKEKERDDRPKQGRIMREWALPDKGKLRIAEQTSFDLDKKIWDSGLALSAWFWKYLAGEQSLPLMCQKVFTLLKRQEKLTIVELGTGTGLVSIVLSLALKRIASLERNIIATDLESAIPLMDENIALNNLNSQMNNTSTDHENGQEEKPKCTIIDAKVLDWDQPVPDWVNKDHPELVIAADVTYNTSAFPSLLSTLTSLLHPSSAGLSKKPLLVLAYKERDPAERELWGMLKERGIDMVMGDEIKGAEDYGSTEIWIGRSNLL</sequence>
<evidence type="ECO:0000313" key="3">
    <source>
        <dbReference type="Proteomes" id="UP000054399"/>
    </source>
</evidence>
<accession>A0ABR3BVJ3</accession>
<evidence type="ECO:0000256" key="1">
    <source>
        <dbReference type="SAM" id="MobiDB-lite"/>
    </source>
</evidence>
<protein>
    <submittedName>
        <fullName evidence="2">Uncharacterized protein</fullName>
    </submittedName>
</protein>
<reference evidence="2" key="2">
    <citation type="submission" date="2024-01" db="EMBL/GenBank/DDBJ databases">
        <title>Comparative genomics of Cryptococcus and Kwoniella reveals pathogenesis evolution and contrasting modes of karyotype evolution via chromosome fusion or intercentromeric recombination.</title>
        <authorList>
            <person name="Coelho M.A."/>
            <person name="David-Palma M."/>
            <person name="Shea T."/>
            <person name="Bowers K."/>
            <person name="Mcginley-Smith S."/>
            <person name="Mohammad A.W."/>
            <person name="Gnirke A."/>
            <person name="Yurkov A.M."/>
            <person name="Nowrousian M."/>
            <person name="Sun S."/>
            <person name="Cuomo C.A."/>
            <person name="Heitman J."/>
        </authorList>
    </citation>
    <scope>NUCLEOTIDE SEQUENCE</scope>
    <source>
        <strain evidence="2">IND107</strain>
    </source>
</reference>
<organism evidence="2 3">
    <name type="scientific">Cryptococcus tetragattii IND107</name>
    <dbReference type="NCBI Taxonomy" id="1296105"/>
    <lineage>
        <taxon>Eukaryota</taxon>
        <taxon>Fungi</taxon>
        <taxon>Dikarya</taxon>
        <taxon>Basidiomycota</taxon>
        <taxon>Agaricomycotina</taxon>
        <taxon>Tremellomycetes</taxon>
        <taxon>Tremellales</taxon>
        <taxon>Cryptococcaceae</taxon>
        <taxon>Cryptococcus</taxon>
        <taxon>Cryptococcus gattii species complex</taxon>
    </lineage>
</organism>
<dbReference type="SUPFAM" id="SSF53335">
    <property type="entry name" value="S-adenosyl-L-methionine-dependent methyltransferases"/>
    <property type="match status" value="1"/>
</dbReference>
<keyword evidence="3" id="KW-1185">Reference proteome</keyword>
<feature type="compositionally biased region" description="Basic and acidic residues" evidence="1">
    <location>
        <begin position="164"/>
        <end position="195"/>
    </location>
</feature>
<dbReference type="PANTHER" id="PTHR14614:SF162">
    <property type="entry name" value="EXPRESSED PROTEIN"/>
    <property type="match status" value="1"/>
</dbReference>
<dbReference type="Pfam" id="PF10294">
    <property type="entry name" value="Methyltransf_16"/>
    <property type="match status" value="1"/>
</dbReference>
<name>A0ABR3BVJ3_9TREE</name>
<reference evidence="2" key="1">
    <citation type="submission" date="2015-01" db="EMBL/GenBank/DDBJ databases">
        <authorList>
            <consortium name="The Broad Institute Genomics Platform"/>
            <person name="Cuomo C."/>
            <person name="Litvintseva A."/>
            <person name="Chen Y."/>
            <person name="Heitman J."/>
            <person name="Sun S."/>
            <person name="Springer D."/>
            <person name="Dromer F."/>
            <person name="Young S."/>
            <person name="Zeng Q."/>
            <person name="Gargeya S."/>
            <person name="Abouelleil A."/>
            <person name="Alvarado L."/>
            <person name="Chapman S.B."/>
            <person name="Gainer-Dewar J."/>
            <person name="Goldberg J."/>
            <person name="Griggs A."/>
            <person name="Gujja S."/>
            <person name="Hansen M."/>
            <person name="Howarth C."/>
            <person name="Imamovic A."/>
            <person name="Larimer J."/>
            <person name="Murphy C."/>
            <person name="Naylor J."/>
            <person name="Pearson M."/>
            <person name="Priest M."/>
            <person name="Roberts A."/>
            <person name="Saif S."/>
            <person name="Shea T."/>
            <person name="Sykes S."/>
            <person name="Wortman J."/>
            <person name="Nusbaum C."/>
            <person name="Birren B."/>
        </authorList>
    </citation>
    <scope>NUCLEOTIDE SEQUENCE</scope>
    <source>
        <strain evidence="2">IND107</strain>
    </source>
</reference>
<dbReference type="PANTHER" id="PTHR14614">
    <property type="entry name" value="HEPATOCELLULAR CARCINOMA-ASSOCIATED ANTIGEN"/>
    <property type="match status" value="1"/>
</dbReference>
<dbReference type="Gene3D" id="3.40.50.150">
    <property type="entry name" value="Vaccinia Virus protein VP39"/>
    <property type="match status" value="1"/>
</dbReference>
<dbReference type="EMBL" id="ATAM02000003">
    <property type="protein sequence ID" value="KAL0252413.1"/>
    <property type="molecule type" value="Genomic_DNA"/>
</dbReference>
<dbReference type="GeneID" id="91988662"/>
<comment type="caution">
    <text evidence="2">The sequence shown here is derived from an EMBL/GenBank/DDBJ whole genome shotgun (WGS) entry which is preliminary data.</text>
</comment>
<evidence type="ECO:0000313" key="2">
    <source>
        <dbReference type="EMBL" id="KAL0252413.1"/>
    </source>
</evidence>
<proteinExistence type="predicted"/>
<dbReference type="InterPro" id="IPR029063">
    <property type="entry name" value="SAM-dependent_MTases_sf"/>
</dbReference>
<dbReference type="Proteomes" id="UP000054399">
    <property type="component" value="Unassembled WGS sequence"/>
</dbReference>
<feature type="region of interest" description="Disordered" evidence="1">
    <location>
        <begin position="155"/>
        <end position="195"/>
    </location>
</feature>
<gene>
    <name evidence="2" type="ORF">I308_101804</name>
</gene>
<dbReference type="RefSeq" id="XP_066615133.1">
    <property type="nucleotide sequence ID" value="XM_066756356.1"/>
</dbReference>